<reference evidence="3" key="1">
    <citation type="submission" date="2013-09" db="EMBL/GenBank/DDBJ databases">
        <title>The Genome Sequence of Anopheles maculatus species B.</title>
        <authorList>
            <consortium name="The Broad Institute Genomics Platform"/>
            <person name="Neafsey D.E."/>
            <person name="Besansky N."/>
            <person name="Howell P."/>
            <person name="Walton C."/>
            <person name="Young S.K."/>
            <person name="Zeng Q."/>
            <person name="Gargeya S."/>
            <person name="Fitzgerald M."/>
            <person name="Haas B."/>
            <person name="Abouelleil A."/>
            <person name="Allen A.W."/>
            <person name="Alvarado L."/>
            <person name="Arachchi H.M."/>
            <person name="Berlin A.M."/>
            <person name="Chapman S.B."/>
            <person name="Gainer-Dewar J."/>
            <person name="Goldberg J."/>
            <person name="Griggs A."/>
            <person name="Gujja S."/>
            <person name="Hansen M."/>
            <person name="Howarth C."/>
            <person name="Imamovic A."/>
            <person name="Ireland A."/>
            <person name="Larimer J."/>
            <person name="McCowan C."/>
            <person name="Murphy C."/>
            <person name="Pearson M."/>
            <person name="Poon T.W."/>
            <person name="Priest M."/>
            <person name="Roberts A."/>
            <person name="Saif S."/>
            <person name="Shea T."/>
            <person name="Sisk P."/>
            <person name="Sykes S."/>
            <person name="Wortman J."/>
            <person name="Nusbaum C."/>
            <person name="Birren B."/>
        </authorList>
    </citation>
    <scope>NUCLEOTIDE SEQUENCE [LARGE SCALE GENOMIC DNA]</scope>
    <source>
        <strain evidence="3">maculatus3</strain>
    </source>
</reference>
<dbReference type="VEuPathDB" id="VectorBase:AMAM003417"/>
<evidence type="ECO:0000259" key="1">
    <source>
        <dbReference type="Pfam" id="PF26283"/>
    </source>
</evidence>
<organism evidence="2 3">
    <name type="scientific">Anopheles maculatus</name>
    <dbReference type="NCBI Taxonomy" id="74869"/>
    <lineage>
        <taxon>Eukaryota</taxon>
        <taxon>Metazoa</taxon>
        <taxon>Ecdysozoa</taxon>
        <taxon>Arthropoda</taxon>
        <taxon>Hexapoda</taxon>
        <taxon>Insecta</taxon>
        <taxon>Pterygota</taxon>
        <taxon>Neoptera</taxon>
        <taxon>Endopterygota</taxon>
        <taxon>Diptera</taxon>
        <taxon>Nematocera</taxon>
        <taxon>Culicoidea</taxon>
        <taxon>Culicidae</taxon>
        <taxon>Anophelinae</taxon>
        <taxon>Anopheles</taxon>
        <taxon>Anopheles maculatus group</taxon>
    </lineage>
</organism>
<proteinExistence type="predicted"/>
<dbReference type="GO" id="GO:0005802">
    <property type="term" value="C:trans-Golgi network"/>
    <property type="evidence" value="ECO:0007669"/>
    <property type="project" value="TreeGrafter"/>
</dbReference>
<dbReference type="Pfam" id="PF26283">
    <property type="entry name" value="Ig_TRAPPC9-Trs120_4th"/>
    <property type="match status" value="1"/>
</dbReference>
<reference evidence="2" key="2">
    <citation type="submission" date="2020-05" db="UniProtKB">
        <authorList>
            <consortium name="EnsemblMetazoa"/>
        </authorList>
    </citation>
    <scope>IDENTIFICATION</scope>
    <source>
        <strain evidence="2">maculatus3</strain>
    </source>
</reference>
<protein>
    <recommendedName>
        <fullName evidence="1">Trs120/TRAPPC9 fourth Ig-like domain-containing protein</fullName>
    </recommendedName>
</protein>
<evidence type="ECO:0000313" key="2">
    <source>
        <dbReference type="EnsemblMetazoa" id="AMAM003417-PA"/>
    </source>
</evidence>
<accession>A0A182SBF3</accession>
<evidence type="ECO:0000313" key="3">
    <source>
        <dbReference type="Proteomes" id="UP000075901"/>
    </source>
</evidence>
<dbReference type="PANTHER" id="PTHR21512:SF5">
    <property type="entry name" value="TRAFFICKING PROTEIN PARTICLE COMPLEX SUBUNIT 9"/>
    <property type="match status" value="1"/>
</dbReference>
<dbReference type="EnsemblMetazoa" id="AMAM003417-RA">
    <property type="protein sequence ID" value="AMAM003417-PA"/>
    <property type="gene ID" value="AMAM003417"/>
</dbReference>
<sequence>VAPQSEVTCVTGQFLSFSISICNLSASVLHQVQLSVQFYQDYQNGAQNYRLETRVTMSGPNHILIPSLNKDEKAFHKCSVLFFTPGRFKADIQCRSLSSTLQTAPQQRTDEAGTVGISTLPAPGPDSASHVWRFIPPIEITVLDQQ</sequence>
<keyword evidence="3" id="KW-1185">Reference proteome</keyword>
<feature type="domain" description="Trs120/TRAPPC9 fourth Ig-like" evidence="1">
    <location>
        <begin position="5"/>
        <end position="142"/>
    </location>
</feature>
<dbReference type="InterPro" id="IPR013935">
    <property type="entry name" value="Trs120_TRAPPC9"/>
</dbReference>
<dbReference type="Proteomes" id="UP000075901">
    <property type="component" value="Unassembled WGS sequence"/>
</dbReference>
<dbReference type="InterPro" id="IPR058568">
    <property type="entry name" value="Ig_TRAPPC9_Trs120_4th"/>
</dbReference>
<dbReference type="AlphaFoldDB" id="A0A182SBF3"/>
<dbReference type="PANTHER" id="PTHR21512">
    <property type="entry name" value="TRAFFICKING PROTEIN PARTICLE COMPLEX SUBUNIT 9"/>
    <property type="match status" value="1"/>
</dbReference>
<name>A0A182SBF3_9DIPT</name>